<reference evidence="2" key="1">
    <citation type="journal article" date="2013" name="Genome Announc.">
        <title>Genome Sequence of Halanaerobium saccharolyticum subsp. saccharolyticum Strain DSM 6643T, a Halophilic Hydrogen-Producing Bacterium.</title>
        <authorList>
            <person name="Kivisto A."/>
            <person name="Larjo A."/>
            <person name="Ciranna A."/>
            <person name="Santala V."/>
            <person name="Roos C."/>
            <person name="Karp M."/>
        </authorList>
    </citation>
    <scope>NUCLEOTIDE SEQUENCE [LARGE SCALE GENOMIC DNA]</scope>
    <source>
        <strain evidence="2">DSM 6643</strain>
    </source>
</reference>
<organism evidence="1 2">
    <name type="scientific">Halanaerobium saccharolyticum subsp. saccharolyticum DSM 6643</name>
    <dbReference type="NCBI Taxonomy" id="1293054"/>
    <lineage>
        <taxon>Bacteria</taxon>
        <taxon>Bacillati</taxon>
        <taxon>Bacillota</taxon>
        <taxon>Clostridia</taxon>
        <taxon>Halanaerobiales</taxon>
        <taxon>Halanaerobiaceae</taxon>
        <taxon>Halanaerobium</taxon>
    </lineage>
</organism>
<dbReference type="RefSeq" id="WP_005490376.1">
    <property type="nucleotide sequence ID" value="NZ_CAUI01000023.1"/>
</dbReference>
<proteinExistence type="predicted"/>
<keyword evidence="2" id="KW-1185">Reference proteome</keyword>
<accession>M5E4U7</accession>
<sequence length="60" mass="6408">MFLVESGLVAAGVSFTTFTSYGIAKADKNNDVELIMSGESKDVGLSLKNYFGLKKLAISM</sequence>
<dbReference type="EMBL" id="CAUI01000023">
    <property type="protein sequence ID" value="CCU81049.1"/>
    <property type="molecule type" value="Genomic_DNA"/>
</dbReference>
<dbReference type="Proteomes" id="UP000012063">
    <property type="component" value="Unassembled WGS sequence"/>
</dbReference>
<dbReference type="InParanoid" id="M5E4U7"/>
<protein>
    <submittedName>
        <fullName evidence="1">Uncharacterized protein</fullName>
    </submittedName>
</protein>
<evidence type="ECO:0000313" key="1">
    <source>
        <dbReference type="EMBL" id="CCU81049.1"/>
    </source>
</evidence>
<gene>
    <name evidence="1" type="ORF">HSACCH_02542</name>
</gene>
<comment type="caution">
    <text evidence="1">The sequence shown here is derived from an EMBL/GenBank/DDBJ whole genome shotgun (WGS) entry which is preliminary data.</text>
</comment>
<name>M5E4U7_9FIRM</name>
<evidence type="ECO:0000313" key="2">
    <source>
        <dbReference type="Proteomes" id="UP000012063"/>
    </source>
</evidence>
<dbReference type="AlphaFoldDB" id="M5E4U7"/>
<dbReference type="STRING" id="1293054.HSACCH_02542"/>